<evidence type="ECO:0000256" key="1">
    <source>
        <dbReference type="ARBA" id="ARBA00023125"/>
    </source>
</evidence>
<dbReference type="AlphaFoldDB" id="A0A1E2VED6"/>
<keyword evidence="4" id="KW-1185">Reference proteome</keyword>
<dbReference type="InterPro" id="IPR001387">
    <property type="entry name" value="Cro/C1-type_HTH"/>
</dbReference>
<dbReference type="CDD" id="cd00093">
    <property type="entry name" value="HTH_XRE"/>
    <property type="match status" value="1"/>
</dbReference>
<proteinExistence type="predicted"/>
<dbReference type="SMART" id="SM00530">
    <property type="entry name" value="HTH_XRE"/>
    <property type="match status" value="1"/>
</dbReference>
<dbReference type="OrthoDB" id="9814751at2"/>
<dbReference type="CDD" id="cd02209">
    <property type="entry name" value="cupin_XRE_C"/>
    <property type="match status" value="1"/>
</dbReference>
<dbReference type="PANTHER" id="PTHR46797">
    <property type="entry name" value="HTH-TYPE TRANSCRIPTIONAL REGULATOR"/>
    <property type="match status" value="1"/>
</dbReference>
<feature type="domain" description="HTH cro/C1-type" evidence="2">
    <location>
        <begin position="21"/>
        <end position="75"/>
    </location>
</feature>
<dbReference type="Pfam" id="PF07883">
    <property type="entry name" value="Cupin_2"/>
    <property type="match status" value="1"/>
</dbReference>
<dbReference type="SUPFAM" id="SSF47413">
    <property type="entry name" value="lambda repressor-like DNA-binding domains"/>
    <property type="match status" value="1"/>
</dbReference>
<comment type="caution">
    <text evidence="3">The sequence shown here is derived from an EMBL/GenBank/DDBJ whole genome shotgun (WGS) entry which is preliminary data.</text>
</comment>
<dbReference type="Proteomes" id="UP000094291">
    <property type="component" value="Unassembled WGS sequence"/>
</dbReference>
<dbReference type="Gene3D" id="1.10.260.40">
    <property type="entry name" value="lambda repressor-like DNA-binding domains"/>
    <property type="match status" value="1"/>
</dbReference>
<dbReference type="RefSeq" id="WP_069000057.1">
    <property type="nucleotide sequence ID" value="NZ_MDTQ01000001.1"/>
</dbReference>
<dbReference type="Pfam" id="PF01381">
    <property type="entry name" value="HTH_3"/>
    <property type="match status" value="1"/>
</dbReference>
<dbReference type="InterPro" id="IPR010982">
    <property type="entry name" value="Lambda_DNA-bd_dom_sf"/>
</dbReference>
<dbReference type="GO" id="GO:0003700">
    <property type="term" value="F:DNA-binding transcription factor activity"/>
    <property type="evidence" value="ECO:0007669"/>
    <property type="project" value="TreeGrafter"/>
</dbReference>
<name>A0A1E2VED6_9GAMM</name>
<protein>
    <recommendedName>
        <fullName evidence="2">HTH cro/C1-type domain-containing protein</fullName>
    </recommendedName>
</protein>
<accession>A0A1E2VED6</accession>
<dbReference type="EMBL" id="MDTQ01000001">
    <property type="protein sequence ID" value="ODC05035.1"/>
    <property type="molecule type" value="Genomic_DNA"/>
</dbReference>
<evidence type="ECO:0000259" key="2">
    <source>
        <dbReference type="PROSITE" id="PS50943"/>
    </source>
</evidence>
<organism evidence="3 4">
    <name type="scientific">Terasakiispira papahanaumokuakeensis</name>
    <dbReference type="NCBI Taxonomy" id="197479"/>
    <lineage>
        <taxon>Bacteria</taxon>
        <taxon>Pseudomonadati</taxon>
        <taxon>Pseudomonadota</taxon>
        <taxon>Gammaproteobacteria</taxon>
        <taxon>Oceanospirillales</taxon>
        <taxon>Terasakiispira</taxon>
    </lineage>
</organism>
<dbReference type="InterPro" id="IPR013096">
    <property type="entry name" value="Cupin_2"/>
</dbReference>
<dbReference type="Gene3D" id="2.60.120.10">
    <property type="entry name" value="Jelly Rolls"/>
    <property type="match status" value="1"/>
</dbReference>
<dbReference type="InterPro" id="IPR011051">
    <property type="entry name" value="RmlC_Cupin_sf"/>
</dbReference>
<dbReference type="GO" id="GO:0003677">
    <property type="term" value="F:DNA binding"/>
    <property type="evidence" value="ECO:0007669"/>
    <property type="project" value="UniProtKB-KW"/>
</dbReference>
<dbReference type="SUPFAM" id="SSF51182">
    <property type="entry name" value="RmlC-like cupins"/>
    <property type="match status" value="1"/>
</dbReference>
<dbReference type="STRING" id="197479.BFW38_17340"/>
<dbReference type="PROSITE" id="PS50943">
    <property type="entry name" value="HTH_CROC1"/>
    <property type="match status" value="1"/>
</dbReference>
<evidence type="ECO:0000313" key="3">
    <source>
        <dbReference type="EMBL" id="ODC05035.1"/>
    </source>
</evidence>
<reference evidence="3 4" key="1">
    <citation type="submission" date="2016-08" db="EMBL/GenBank/DDBJ databases">
        <authorList>
            <person name="Seilhamer J.J."/>
        </authorList>
    </citation>
    <scope>NUCLEOTIDE SEQUENCE [LARGE SCALE GENOMIC DNA]</scope>
    <source>
        <strain evidence="3 4">PH27A</strain>
    </source>
</reference>
<dbReference type="PANTHER" id="PTHR46797:SF11">
    <property type="entry name" value="HTH-TYPE TRANSCRIPTIONAL REGULATOR PUUR"/>
    <property type="match status" value="1"/>
</dbReference>
<dbReference type="GO" id="GO:0005829">
    <property type="term" value="C:cytosol"/>
    <property type="evidence" value="ECO:0007669"/>
    <property type="project" value="TreeGrafter"/>
</dbReference>
<sequence>MTASKNEDDTQVLPFDLGLRLRAIRESRGLSQRELARRAGVTNATISLIEHNQSSPSVASLKKVLDVLPMTLAEFFSLEMPEEDPVFFSADEFYDISRGEVSFRQVGDARRHNLQVLHERYAPGADTGRTMLRHESEEGGVVIEGEIELTVGHHRRRLGPGDGYLFDSRQPHRFRNVGDQDCVIISACTPPYL</sequence>
<dbReference type="InterPro" id="IPR014710">
    <property type="entry name" value="RmlC-like_jellyroll"/>
</dbReference>
<evidence type="ECO:0000313" key="4">
    <source>
        <dbReference type="Proteomes" id="UP000094291"/>
    </source>
</evidence>
<gene>
    <name evidence="3" type="ORF">BFW38_17340</name>
</gene>
<dbReference type="InterPro" id="IPR050807">
    <property type="entry name" value="TransReg_Diox_bact_type"/>
</dbReference>
<keyword evidence="1" id="KW-0238">DNA-binding</keyword>